<dbReference type="RefSeq" id="XP_009270337.1">
    <property type="nucleotide sequence ID" value="XM_009272062.1"/>
</dbReference>
<dbReference type="HOGENOM" id="CLU_2962655_0_0_1"/>
<protein>
    <submittedName>
        <fullName evidence="1">Uncharacterized protein</fullName>
    </submittedName>
</protein>
<reference evidence="2" key="1">
    <citation type="journal article" date="2013" name="BMC Genomics">
        <title>Genome and transcriptome sequencing of the halophilic fungus Wallemia ichthyophaga: haloadaptations present and absent.</title>
        <authorList>
            <person name="Zajc J."/>
            <person name="Liu Y."/>
            <person name="Dai W."/>
            <person name="Yang Z."/>
            <person name="Hu J."/>
            <person name="Gostincar C."/>
            <person name="Gunde-Cimerman N."/>
        </authorList>
    </citation>
    <scope>NUCLEOTIDE SEQUENCE [LARGE SCALE GENOMIC DNA]</scope>
    <source>
        <strain evidence="2">EXF-994 / CBS 113033</strain>
    </source>
</reference>
<proteinExistence type="predicted"/>
<dbReference type="Proteomes" id="UP000014064">
    <property type="component" value="Unassembled WGS sequence"/>
</dbReference>
<keyword evidence="2" id="KW-1185">Reference proteome</keyword>
<dbReference type="EMBL" id="KE007249">
    <property type="protein sequence ID" value="EOQ98844.1"/>
    <property type="molecule type" value="Genomic_DNA"/>
</dbReference>
<dbReference type="AlphaFoldDB" id="R9A9Y7"/>
<evidence type="ECO:0000313" key="2">
    <source>
        <dbReference type="Proteomes" id="UP000014064"/>
    </source>
</evidence>
<accession>R9A9Y7</accession>
<organism evidence="1 2">
    <name type="scientific">Wallemia ichthyophaga (strain EXF-994 / CBS 113033)</name>
    <dbReference type="NCBI Taxonomy" id="1299270"/>
    <lineage>
        <taxon>Eukaryota</taxon>
        <taxon>Fungi</taxon>
        <taxon>Dikarya</taxon>
        <taxon>Basidiomycota</taxon>
        <taxon>Wallemiomycotina</taxon>
        <taxon>Wallemiomycetes</taxon>
        <taxon>Wallemiales</taxon>
        <taxon>Wallemiaceae</taxon>
        <taxon>Wallemia</taxon>
    </lineage>
</organism>
<gene>
    <name evidence="1" type="ORF">J056_002797</name>
</gene>
<name>R9A9Y7_WALI9</name>
<dbReference type="KEGG" id="wic:J056_002797"/>
<sequence>MGVYPVVSKSDLEHMAGALIAEKPVIVEVRDSDEAGDLFESISNENEKNAIFDEIPLHI</sequence>
<evidence type="ECO:0000313" key="1">
    <source>
        <dbReference type="EMBL" id="EOQ98844.1"/>
    </source>
</evidence>
<dbReference type="GeneID" id="20375749"/>